<dbReference type="Proteomes" id="UP000887578">
    <property type="component" value="Unplaced"/>
</dbReference>
<feature type="chain" id="PRO_5036696207" evidence="1">
    <location>
        <begin position="23"/>
        <end position="88"/>
    </location>
</feature>
<evidence type="ECO:0000313" key="2">
    <source>
        <dbReference type="Proteomes" id="UP000887578"/>
    </source>
</evidence>
<accession>A0A914PAJ4</accession>
<feature type="signal peptide" evidence="1">
    <location>
        <begin position="1"/>
        <end position="22"/>
    </location>
</feature>
<dbReference type="WBParaSite" id="PDA_v2.g12310.t1">
    <property type="protein sequence ID" value="PDA_v2.g12310.t1"/>
    <property type="gene ID" value="PDA_v2.g12310"/>
</dbReference>
<evidence type="ECO:0000313" key="3">
    <source>
        <dbReference type="WBParaSite" id="PDA_v2.g12310.t1"/>
    </source>
</evidence>
<evidence type="ECO:0000256" key="1">
    <source>
        <dbReference type="SAM" id="SignalP"/>
    </source>
</evidence>
<proteinExistence type="predicted"/>
<keyword evidence="2" id="KW-1185">Reference proteome</keyword>
<reference evidence="3" key="1">
    <citation type="submission" date="2022-11" db="UniProtKB">
        <authorList>
            <consortium name="WormBaseParasite"/>
        </authorList>
    </citation>
    <scope>IDENTIFICATION</scope>
</reference>
<name>A0A914PAJ4_9BILA</name>
<organism evidence="2 3">
    <name type="scientific">Panagrolaimus davidi</name>
    <dbReference type="NCBI Taxonomy" id="227884"/>
    <lineage>
        <taxon>Eukaryota</taxon>
        <taxon>Metazoa</taxon>
        <taxon>Ecdysozoa</taxon>
        <taxon>Nematoda</taxon>
        <taxon>Chromadorea</taxon>
        <taxon>Rhabditida</taxon>
        <taxon>Tylenchina</taxon>
        <taxon>Panagrolaimomorpha</taxon>
        <taxon>Panagrolaimoidea</taxon>
        <taxon>Panagrolaimidae</taxon>
        <taxon>Panagrolaimus</taxon>
    </lineage>
</organism>
<keyword evidence="1" id="KW-0732">Signal</keyword>
<protein>
    <submittedName>
        <fullName evidence="3">Glycine zipper 2TM domain-containing protein</fullName>
    </submittedName>
</protein>
<dbReference type="AlphaFoldDB" id="A0A914PAJ4"/>
<sequence>MESKSCFICCVLMILVISSVNAQNDQAFPEATIIRAERGAISNALKGAVVGGIASKLTGHSALKGAGIGAAGGVVAGKLLGNRNRNNH</sequence>